<feature type="compositionally biased region" description="Low complexity" evidence="1">
    <location>
        <begin position="123"/>
        <end position="134"/>
    </location>
</feature>
<evidence type="ECO:0000313" key="3">
    <source>
        <dbReference type="EMBL" id="XBH15838.1"/>
    </source>
</evidence>
<keyword evidence="2" id="KW-0812">Transmembrane</keyword>
<accession>A0AAU7DFB0</accession>
<keyword evidence="2" id="KW-0472">Membrane</keyword>
<dbReference type="Gene3D" id="3.30.1150.10">
    <property type="match status" value="1"/>
</dbReference>
<sequence>MSSYYQVGGHFQEGLAPEPLAKPAAGAVLLHCGIVIAIVLYGVIGGYFHHNLWGGAGPGGAIQVNITSSLPLPSDHPPNQNVLATEKPSEAPAPPAPKVKQAEDETAIPIVGKPKKPEHEQAVKTPPKQQPVPQNRAQYGEQAGSVLPKATSQGASVGPTSVTDANFGSLFGWYVDNINRKMDANGYRSLADPHTPRGARSYISFMIARDGSVSQVRLDRSSNSPTWDTACVRAAQRVDTFGPLPAQYRGSSLMVSFYCEY</sequence>
<feature type="region of interest" description="Disordered" evidence="1">
    <location>
        <begin position="68"/>
        <end position="135"/>
    </location>
</feature>
<organism evidence="3">
    <name type="scientific">Telmatobacter sp. DSM 110680</name>
    <dbReference type="NCBI Taxonomy" id="3036704"/>
    <lineage>
        <taxon>Bacteria</taxon>
        <taxon>Pseudomonadati</taxon>
        <taxon>Acidobacteriota</taxon>
        <taxon>Terriglobia</taxon>
        <taxon>Terriglobales</taxon>
        <taxon>Acidobacteriaceae</taxon>
        <taxon>Telmatobacter</taxon>
    </lineage>
</organism>
<feature type="compositionally biased region" description="Polar residues" evidence="1">
    <location>
        <begin position="68"/>
        <end position="83"/>
    </location>
</feature>
<proteinExistence type="predicted"/>
<name>A0AAU7DFB0_9BACT</name>
<gene>
    <name evidence="3" type="ORF">P8935_14805</name>
</gene>
<reference evidence="3" key="1">
    <citation type="submission" date="2023-03" db="EMBL/GenBank/DDBJ databases">
        <title>Edaphobacter sp.</title>
        <authorList>
            <person name="Huber K.J."/>
            <person name="Papendorf J."/>
            <person name="Pilke C."/>
            <person name="Bunk B."/>
            <person name="Sproeer C."/>
            <person name="Pester M."/>
        </authorList>
    </citation>
    <scope>NUCLEOTIDE SEQUENCE</scope>
    <source>
        <strain evidence="3">DSM 110680</strain>
    </source>
</reference>
<dbReference type="Pfam" id="PF13103">
    <property type="entry name" value="TonB_2"/>
    <property type="match status" value="1"/>
</dbReference>
<dbReference type="EMBL" id="CP121196">
    <property type="protein sequence ID" value="XBH15838.1"/>
    <property type="molecule type" value="Genomic_DNA"/>
</dbReference>
<evidence type="ECO:0000256" key="2">
    <source>
        <dbReference type="SAM" id="Phobius"/>
    </source>
</evidence>
<protein>
    <submittedName>
        <fullName evidence="3">TonB C-terminal domain-containing protein</fullName>
    </submittedName>
</protein>
<feature type="transmembrane region" description="Helical" evidence="2">
    <location>
        <begin position="24"/>
        <end position="44"/>
    </location>
</feature>
<evidence type="ECO:0000256" key="1">
    <source>
        <dbReference type="SAM" id="MobiDB-lite"/>
    </source>
</evidence>
<dbReference type="AlphaFoldDB" id="A0AAU7DFB0"/>
<dbReference type="SUPFAM" id="SSF74653">
    <property type="entry name" value="TolA/TonB C-terminal domain"/>
    <property type="match status" value="1"/>
</dbReference>
<dbReference type="RefSeq" id="WP_348261070.1">
    <property type="nucleotide sequence ID" value="NZ_CP121196.1"/>
</dbReference>
<keyword evidence="2" id="KW-1133">Transmembrane helix</keyword>